<dbReference type="Gene3D" id="3.30.565.10">
    <property type="entry name" value="Histidine kinase-like ATPase, C-terminal domain"/>
    <property type="match status" value="1"/>
</dbReference>
<comment type="caution">
    <text evidence="3">The sequence shown here is derived from an EMBL/GenBank/DDBJ whole genome shotgun (WGS) entry which is preliminary data.</text>
</comment>
<feature type="domain" description="Histidine kinase/HSP90-like ATPase" evidence="2">
    <location>
        <begin position="4"/>
        <end position="125"/>
    </location>
</feature>
<proteinExistence type="predicted"/>
<protein>
    <submittedName>
        <fullName evidence="3">Serine/threonine-protein kinase RsbW</fullName>
    </submittedName>
</protein>
<dbReference type="Pfam" id="PF13581">
    <property type="entry name" value="HATPase_c_2"/>
    <property type="match status" value="1"/>
</dbReference>
<evidence type="ECO:0000256" key="1">
    <source>
        <dbReference type="ARBA" id="ARBA00022527"/>
    </source>
</evidence>
<dbReference type="Proteomes" id="UP000272729">
    <property type="component" value="Unassembled WGS sequence"/>
</dbReference>
<keyword evidence="3" id="KW-0418">Kinase</keyword>
<dbReference type="InterPro" id="IPR003594">
    <property type="entry name" value="HATPase_dom"/>
</dbReference>
<keyword evidence="1" id="KW-0723">Serine/threonine-protein kinase</keyword>
<reference evidence="3 4" key="1">
    <citation type="submission" date="2018-10" db="EMBL/GenBank/DDBJ databases">
        <title>Sequencing the genomes of 1000 actinobacteria strains.</title>
        <authorList>
            <person name="Klenk H.-P."/>
        </authorList>
    </citation>
    <scope>NUCLEOTIDE SEQUENCE [LARGE SCALE GENOMIC DNA]</scope>
    <source>
        <strain evidence="3 4">DSM 43911</strain>
    </source>
</reference>
<sequence>MIPSTADTIGRQVAALVRDLAARADLDRTRAYRLRLAADEIATNAVTHGGVDVVHLCGGVAEDRVWVVLEDAAPAFDPRTHDPSAVLATDPEDRAPGGLGLFLVHSGVDELLYDRVDDRNRTTLVVHREQG</sequence>
<dbReference type="InterPro" id="IPR036890">
    <property type="entry name" value="HATPase_C_sf"/>
</dbReference>
<dbReference type="RefSeq" id="WP_121219034.1">
    <property type="nucleotide sequence ID" value="NZ_JBIUBA010000015.1"/>
</dbReference>
<dbReference type="EMBL" id="RBXR01000001">
    <property type="protein sequence ID" value="RKT68203.1"/>
    <property type="molecule type" value="Genomic_DNA"/>
</dbReference>
<organism evidence="3 4">
    <name type="scientific">Saccharothrix variisporea</name>
    <dbReference type="NCBI Taxonomy" id="543527"/>
    <lineage>
        <taxon>Bacteria</taxon>
        <taxon>Bacillati</taxon>
        <taxon>Actinomycetota</taxon>
        <taxon>Actinomycetes</taxon>
        <taxon>Pseudonocardiales</taxon>
        <taxon>Pseudonocardiaceae</taxon>
        <taxon>Saccharothrix</taxon>
    </lineage>
</organism>
<accession>A0A495X6B3</accession>
<gene>
    <name evidence="3" type="ORF">DFJ66_1384</name>
</gene>
<dbReference type="GO" id="GO:0004674">
    <property type="term" value="F:protein serine/threonine kinase activity"/>
    <property type="evidence" value="ECO:0007669"/>
    <property type="project" value="UniProtKB-KW"/>
</dbReference>
<evidence type="ECO:0000313" key="3">
    <source>
        <dbReference type="EMBL" id="RKT68203.1"/>
    </source>
</evidence>
<evidence type="ECO:0000259" key="2">
    <source>
        <dbReference type="Pfam" id="PF13581"/>
    </source>
</evidence>
<keyword evidence="4" id="KW-1185">Reference proteome</keyword>
<dbReference type="SUPFAM" id="SSF55874">
    <property type="entry name" value="ATPase domain of HSP90 chaperone/DNA topoisomerase II/histidine kinase"/>
    <property type="match status" value="1"/>
</dbReference>
<dbReference type="AlphaFoldDB" id="A0A495X6B3"/>
<dbReference type="PANTHER" id="PTHR35526">
    <property type="entry name" value="ANTI-SIGMA-F FACTOR RSBW-RELATED"/>
    <property type="match status" value="1"/>
</dbReference>
<dbReference type="PANTHER" id="PTHR35526:SF6">
    <property type="entry name" value="SLR1861 PROTEIN"/>
    <property type="match status" value="1"/>
</dbReference>
<dbReference type="CDD" id="cd16936">
    <property type="entry name" value="HATPase_RsbW-like"/>
    <property type="match status" value="1"/>
</dbReference>
<dbReference type="OrthoDB" id="9792240at2"/>
<dbReference type="InterPro" id="IPR050267">
    <property type="entry name" value="Anti-sigma-factor_SerPK"/>
</dbReference>
<evidence type="ECO:0000313" key="4">
    <source>
        <dbReference type="Proteomes" id="UP000272729"/>
    </source>
</evidence>
<keyword evidence="3" id="KW-0808">Transferase</keyword>
<name>A0A495X6B3_9PSEU</name>